<dbReference type="Proteomes" id="UP000256269">
    <property type="component" value="Unassembled WGS sequence"/>
</dbReference>
<comment type="cofactor">
    <cofactor evidence="1">
        <name>FAD</name>
        <dbReference type="ChEBI" id="CHEBI:57692"/>
    </cofactor>
</comment>
<proteinExistence type="inferred from homology"/>
<comment type="similarity">
    <text evidence="2">Belongs to the acyl-CoA dehydrogenase family.</text>
</comment>
<dbReference type="OrthoDB" id="8677713at2"/>
<evidence type="ECO:0000256" key="2">
    <source>
        <dbReference type="ARBA" id="ARBA00009347"/>
    </source>
</evidence>
<evidence type="ECO:0000259" key="6">
    <source>
        <dbReference type="Pfam" id="PF00441"/>
    </source>
</evidence>
<dbReference type="InterPro" id="IPR013786">
    <property type="entry name" value="AcylCoA_DH/ox_N"/>
</dbReference>
<evidence type="ECO:0008006" key="10">
    <source>
        <dbReference type="Google" id="ProtNLM"/>
    </source>
</evidence>
<evidence type="ECO:0000256" key="4">
    <source>
        <dbReference type="ARBA" id="ARBA00022827"/>
    </source>
</evidence>
<evidence type="ECO:0000256" key="5">
    <source>
        <dbReference type="ARBA" id="ARBA00023002"/>
    </source>
</evidence>
<accession>A0A3E0HPH2</accession>
<gene>
    <name evidence="8" type="ORF">BCF44_105186</name>
</gene>
<dbReference type="Pfam" id="PF02771">
    <property type="entry name" value="Acyl-CoA_dh_N"/>
    <property type="match status" value="1"/>
</dbReference>
<dbReference type="AlphaFoldDB" id="A0A3E0HPH2"/>
<reference evidence="8 9" key="1">
    <citation type="submission" date="2018-08" db="EMBL/GenBank/DDBJ databases">
        <title>Genomic Encyclopedia of Archaeal and Bacterial Type Strains, Phase II (KMG-II): from individual species to whole genera.</title>
        <authorList>
            <person name="Goeker M."/>
        </authorList>
    </citation>
    <scope>NUCLEOTIDE SEQUENCE [LARGE SCALE GENOMIC DNA]</scope>
    <source>
        <strain evidence="8 9">DSM 45791</strain>
    </source>
</reference>
<keyword evidence="9" id="KW-1185">Reference proteome</keyword>
<keyword evidence="5" id="KW-0560">Oxidoreductase</keyword>
<organism evidence="8 9">
    <name type="scientific">Kutzneria buriramensis</name>
    <dbReference type="NCBI Taxonomy" id="1045776"/>
    <lineage>
        <taxon>Bacteria</taxon>
        <taxon>Bacillati</taxon>
        <taxon>Actinomycetota</taxon>
        <taxon>Actinomycetes</taxon>
        <taxon>Pseudonocardiales</taxon>
        <taxon>Pseudonocardiaceae</taxon>
        <taxon>Kutzneria</taxon>
    </lineage>
</organism>
<dbReference type="InterPro" id="IPR037069">
    <property type="entry name" value="AcylCoA_DH/ox_N_sf"/>
</dbReference>
<dbReference type="RefSeq" id="WP_116175112.1">
    <property type="nucleotide sequence ID" value="NZ_CP144375.1"/>
</dbReference>
<dbReference type="InterPro" id="IPR046373">
    <property type="entry name" value="Acyl-CoA_Oxase/DH_mid-dom_sf"/>
</dbReference>
<evidence type="ECO:0000259" key="7">
    <source>
        <dbReference type="Pfam" id="PF02771"/>
    </source>
</evidence>
<dbReference type="GO" id="GO:0050660">
    <property type="term" value="F:flavin adenine dinucleotide binding"/>
    <property type="evidence" value="ECO:0007669"/>
    <property type="project" value="InterPro"/>
</dbReference>
<dbReference type="InterPro" id="IPR036250">
    <property type="entry name" value="AcylCo_DH-like_C"/>
</dbReference>
<protein>
    <recommendedName>
        <fullName evidence="10">Alkylation response protein AidB-like acyl-CoA dehydrogenase</fullName>
    </recommendedName>
</protein>
<dbReference type="SUPFAM" id="SSF47203">
    <property type="entry name" value="Acyl-CoA dehydrogenase C-terminal domain-like"/>
    <property type="match status" value="1"/>
</dbReference>
<keyword evidence="4" id="KW-0274">FAD</keyword>
<dbReference type="Gene3D" id="2.40.110.10">
    <property type="entry name" value="Butyryl-CoA Dehydrogenase, subunit A, domain 2"/>
    <property type="match status" value="1"/>
</dbReference>
<dbReference type="InterPro" id="IPR009100">
    <property type="entry name" value="AcylCoA_DH/oxidase_NM_dom_sf"/>
</dbReference>
<dbReference type="GO" id="GO:0003995">
    <property type="term" value="F:acyl-CoA dehydrogenase activity"/>
    <property type="evidence" value="ECO:0007669"/>
    <property type="project" value="TreeGrafter"/>
</dbReference>
<evidence type="ECO:0000313" key="9">
    <source>
        <dbReference type="Proteomes" id="UP000256269"/>
    </source>
</evidence>
<dbReference type="Gene3D" id="1.20.140.10">
    <property type="entry name" value="Butyryl-CoA Dehydrogenase, subunit A, domain 3"/>
    <property type="match status" value="1"/>
</dbReference>
<feature type="domain" description="Acyl-CoA dehydrogenase/oxidase C-terminal" evidence="6">
    <location>
        <begin position="218"/>
        <end position="356"/>
    </location>
</feature>
<dbReference type="Gene3D" id="1.10.540.10">
    <property type="entry name" value="Acyl-CoA dehydrogenase/oxidase, N-terminal domain"/>
    <property type="match status" value="1"/>
</dbReference>
<feature type="domain" description="Acyl-CoA dehydrogenase/oxidase N-terminal" evidence="7">
    <location>
        <begin position="9"/>
        <end position="107"/>
    </location>
</feature>
<keyword evidence="3" id="KW-0285">Flavoprotein</keyword>
<dbReference type="EMBL" id="QUNO01000005">
    <property type="protein sequence ID" value="REH48328.1"/>
    <property type="molecule type" value="Genomic_DNA"/>
</dbReference>
<evidence type="ECO:0000256" key="3">
    <source>
        <dbReference type="ARBA" id="ARBA00022630"/>
    </source>
</evidence>
<dbReference type="PANTHER" id="PTHR43884:SF20">
    <property type="entry name" value="ACYL-COA DEHYDROGENASE FADE28"/>
    <property type="match status" value="1"/>
</dbReference>
<dbReference type="Pfam" id="PF00441">
    <property type="entry name" value="Acyl-CoA_dh_1"/>
    <property type="match status" value="1"/>
</dbReference>
<comment type="caution">
    <text evidence="8">The sequence shown here is derived from an EMBL/GenBank/DDBJ whole genome shotgun (WGS) entry which is preliminary data.</text>
</comment>
<evidence type="ECO:0000256" key="1">
    <source>
        <dbReference type="ARBA" id="ARBA00001974"/>
    </source>
</evidence>
<name>A0A3E0HPH2_9PSEU</name>
<dbReference type="PANTHER" id="PTHR43884">
    <property type="entry name" value="ACYL-COA DEHYDROGENASE"/>
    <property type="match status" value="1"/>
</dbReference>
<evidence type="ECO:0000313" key="8">
    <source>
        <dbReference type="EMBL" id="REH48328.1"/>
    </source>
</evidence>
<sequence length="363" mass="37737">MSDLLYDEVENDLRASVRDLLTDRAPWTSVLARVETDKPYDLELWRTLATEMGLAGLLVPESLGGAEASAREVAVVLEELGRAVTPTPFLGSAVLATSALLAAGDTETVSELAAGQRIGTLAVPLTTAPNAAFPGLVRVEDGKLTGRVGSVVDLEVADVVVVPAIGPDGPELHVVQTASAGVTVTPITPLDLTRRIATLELSGVESRKLSGDAEAALRKALATGAGLLAAEQLGVAQWCLDTTAEYVSTRHQFGRPIGSFQAIRHRLADLWASVSSAVAVSRAAADALATGSDVDIAVAVAASFCSELAVHAAEEALQLHGGIGMTWEHPVHLYLGRAKSSELALGTPEKHRDALAVFADLPA</sequence>
<dbReference type="InterPro" id="IPR009075">
    <property type="entry name" value="AcylCo_DH/oxidase_C"/>
</dbReference>
<dbReference type="SUPFAM" id="SSF56645">
    <property type="entry name" value="Acyl-CoA dehydrogenase NM domain-like"/>
    <property type="match status" value="1"/>
</dbReference>